<comment type="caution">
    <text evidence="3">The sequence shown here is derived from an EMBL/GenBank/DDBJ whole genome shotgun (WGS) entry which is preliminary data.</text>
</comment>
<dbReference type="PROSITE" id="PS50234">
    <property type="entry name" value="VWFA"/>
    <property type="match status" value="1"/>
</dbReference>
<keyword evidence="4" id="KW-1185">Reference proteome</keyword>
<dbReference type="SUPFAM" id="SSF53300">
    <property type="entry name" value="vWA-like"/>
    <property type="match status" value="1"/>
</dbReference>
<keyword evidence="1" id="KW-0472">Membrane</keyword>
<dbReference type="EMBL" id="QOUI01000006">
    <property type="protein sequence ID" value="RCK69548.1"/>
    <property type="molecule type" value="Genomic_DNA"/>
</dbReference>
<feature type="transmembrane region" description="Helical" evidence="1">
    <location>
        <begin position="12"/>
        <end position="30"/>
    </location>
</feature>
<dbReference type="InterPro" id="IPR036465">
    <property type="entry name" value="vWFA_dom_sf"/>
</dbReference>
<gene>
    <name evidence="3" type="ORF">DT076_11045</name>
</gene>
<accession>A0A367YUP8</accession>
<evidence type="ECO:0000313" key="4">
    <source>
        <dbReference type="Proteomes" id="UP000252770"/>
    </source>
</evidence>
<keyword evidence="1" id="KW-1133">Transmembrane helix</keyword>
<feature type="transmembrane region" description="Helical" evidence="1">
    <location>
        <begin position="291"/>
        <end position="311"/>
    </location>
</feature>
<dbReference type="Pfam" id="PF13519">
    <property type="entry name" value="VWA_2"/>
    <property type="match status" value="1"/>
</dbReference>
<evidence type="ECO:0000259" key="2">
    <source>
        <dbReference type="PROSITE" id="PS50234"/>
    </source>
</evidence>
<feature type="domain" description="VWFA" evidence="2">
    <location>
        <begin position="84"/>
        <end position="274"/>
    </location>
</feature>
<feature type="transmembrane region" description="Helical" evidence="1">
    <location>
        <begin position="50"/>
        <end position="70"/>
    </location>
</feature>
<evidence type="ECO:0000313" key="3">
    <source>
        <dbReference type="EMBL" id="RCK69548.1"/>
    </source>
</evidence>
<dbReference type="PANTHER" id="PTHR37947:SF1">
    <property type="entry name" value="BLL2462 PROTEIN"/>
    <property type="match status" value="1"/>
</dbReference>
<dbReference type="SMART" id="SM00327">
    <property type="entry name" value="VWA"/>
    <property type="match status" value="1"/>
</dbReference>
<proteinExistence type="predicted"/>
<organism evidence="3 4">
    <name type="scientific">Desertihabitans brevis</name>
    <dbReference type="NCBI Taxonomy" id="2268447"/>
    <lineage>
        <taxon>Bacteria</taxon>
        <taxon>Bacillati</taxon>
        <taxon>Actinomycetota</taxon>
        <taxon>Actinomycetes</taxon>
        <taxon>Propionibacteriales</taxon>
        <taxon>Propionibacteriaceae</taxon>
        <taxon>Desertihabitans</taxon>
    </lineage>
</organism>
<dbReference type="AlphaFoldDB" id="A0A367YUP8"/>
<dbReference type="Gene3D" id="3.40.50.410">
    <property type="entry name" value="von Willebrand factor, type A domain"/>
    <property type="match status" value="1"/>
</dbReference>
<dbReference type="InterPro" id="IPR002035">
    <property type="entry name" value="VWF_A"/>
</dbReference>
<reference evidence="3 4" key="1">
    <citation type="submission" date="2018-07" db="EMBL/GenBank/DDBJ databases">
        <title>Desertimonas flava gen. nov. sp. nov.</title>
        <authorList>
            <person name="Liu S."/>
        </authorList>
    </citation>
    <scope>NUCLEOTIDE SEQUENCE [LARGE SCALE GENOMIC DNA]</scope>
    <source>
        <strain evidence="3 4">16Sb5-5</strain>
    </source>
</reference>
<sequence>MDFAHPDRLWALAAVPLLVALYAFGSYRVARRRGARTGLQLVVPRDRTWLRHLAVALALLSLVTLTVAWAKPTQEVEVPSERGTIVVTIDVSLSMEATDVEPNRLEAAKAAAIEFVDGIPPRYNVAVVSFAQTAAILVPPTTDHGAATAAIANLQLAPSTAIGEGIFTSLNALLQVPPDPENPDEPPPARIVLLSDGSTTYGRTSAEAAEAAAAQEVPVYTIAYGTENGYVEINGQREPVPVNQAELRQIAQISGGEAYEARSAGELETVYEDIQSSVGTEKVPMESTSRYAGAGLVFAVLASLGLVSLAARWP</sequence>
<keyword evidence="1" id="KW-0812">Transmembrane</keyword>
<dbReference type="PANTHER" id="PTHR37947">
    <property type="entry name" value="BLL2462 PROTEIN"/>
    <property type="match status" value="1"/>
</dbReference>
<dbReference type="Proteomes" id="UP000252770">
    <property type="component" value="Unassembled WGS sequence"/>
</dbReference>
<evidence type="ECO:0000256" key="1">
    <source>
        <dbReference type="SAM" id="Phobius"/>
    </source>
</evidence>
<protein>
    <submittedName>
        <fullName evidence="3">VWA domain-containing protein</fullName>
    </submittedName>
</protein>
<name>A0A367YUP8_9ACTN</name>